<dbReference type="InterPro" id="IPR003959">
    <property type="entry name" value="ATPase_AAA_core"/>
</dbReference>
<accession>A0A4R7D2E6</accession>
<dbReference type="RefSeq" id="WP_133639963.1">
    <property type="nucleotide sequence ID" value="NZ_SNZV01000003.1"/>
</dbReference>
<dbReference type="GO" id="GO:0043190">
    <property type="term" value="C:ATP-binding cassette (ABC) transporter complex"/>
    <property type="evidence" value="ECO:0007669"/>
    <property type="project" value="TreeGrafter"/>
</dbReference>
<dbReference type="SUPFAM" id="SSF52540">
    <property type="entry name" value="P-loop containing nucleoside triphosphate hydrolases"/>
    <property type="match status" value="1"/>
</dbReference>
<keyword evidence="4" id="KW-0175">Coiled coil</keyword>
<dbReference type="GO" id="GO:0016887">
    <property type="term" value="F:ATP hydrolysis activity"/>
    <property type="evidence" value="ECO:0007669"/>
    <property type="project" value="InterPro"/>
</dbReference>
<name>A0A4R7D2E6_9SPHI</name>
<evidence type="ECO:0000256" key="4">
    <source>
        <dbReference type="SAM" id="Coils"/>
    </source>
</evidence>
<evidence type="ECO:0000256" key="3">
    <source>
        <dbReference type="ARBA" id="ARBA00022840"/>
    </source>
</evidence>
<dbReference type="SMART" id="SM00382">
    <property type="entry name" value="AAA"/>
    <property type="match status" value="1"/>
</dbReference>
<evidence type="ECO:0000259" key="5">
    <source>
        <dbReference type="SMART" id="SM00382"/>
    </source>
</evidence>
<feature type="coiled-coil region" evidence="4">
    <location>
        <begin position="595"/>
        <end position="622"/>
    </location>
</feature>
<comment type="caution">
    <text evidence="6">The sequence shown here is derived from an EMBL/GenBank/DDBJ whole genome shotgun (WGS) entry which is preliminary data.</text>
</comment>
<protein>
    <submittedName>
        <fullName evidence="6">Putative AbiEii toxin of type IV toxin-antitoxin system</fullName>
    </submittedName>
</protein>
<organism evidence="6 7">
    <name type="scientific">Sphingobacterium paludis</name>
    <dbReference type="NCBI Taxonomy" id="1476465"/>
    <lineage>
        <taxon>Bacteria</taxon>
        <taxon>Pseudomonadati</taxon>
        <taxon>Bacteroidota</taxon>
        <taxon>Sphingobacteriia</taxon>
        <taxon>Sphingobacteriales</taxon>
        <taxon>Sphingobacteriaceae</taxon>
        <taxon>Sphingobacterium</taxon>
    </lineage>
</organism>
<evidence type="ECO:0000256" key="2">
    <source>
        <dbReference type="ARBA" id="ARBA00022741"/>
    </source>
</evidence>
<reference evidence="6 7" key="1">
    <citation type="submission" date="2019-03" db="EMBL/GenBank/DDBJ databases">
        <title>Genomic Encyclopedia of Type Strains, Phase III (KMG-III): the genomes of soil and plant-associated and newly described type strains.</title>
        <authorList>
            <person name="Whitman W."/>
        </authorList>
    </citation>
    <scope>NUCLEOTIDE SEQUENCE [LARGE SCALE GENOMIC DNA]</scope>
    <source>
        <strain evidence="6 7">CGMCC 1.12801</strain>
    </source>
</reference>
<sequence>MKGSIWRKWDLHLHTPETKLSDNFKLQEKDDVWDKYCIHIEESDVSVFGITDYFCSDNYWKFIDVFRKKYPNSKKIFFPNIEFRLPISVNRKGEEVNIHIIFDNTITKLKIDEFLMSVKTHVTDSSEVSVKCKNLRKEDFVSATVSLDELKRSLKEVFGISKPYLIVAAANNAGLRPTNSPRKLSITDEIDRVCDAFFGGIQNVEYYLDTSRYEDITINSKPKPVLTGCDAHSFEDMNTKLGQKLVDSKDSSIIISTNTWIKADCTFEGLKQVLYEPKFRILLQENEPRSSNRKINYIQFSFPSNINISRKDSSDSQDFCLKNLNSKIYFSDYFTCLVGGRGTGKSTIINLIAEKLKEPTDFFKGNRLVLDNKNYDIPLDQSRLIEISGTNEIEFVSQGKIENLAEGNRLTEIIFNERIKTLESKFDELDNAIDKIIGNIDANIRIISDINNKSKTLKTKNNEKETIQKIIDSVNDEEYKDITKEISRLKKETNSLESNKSKYIDLLEDIRLLALKYKTIDETDAYAERHNEILNLITDIDELQTVDGDITLVEKNYQSYNEKLLDLNKSFASSNSDLKNFFIKKGTSEDVIKDAQNANEKNARLVEDIRNIELEINVLINTYELNNSLVNTYDTTADSYEKLIASNLAVINARLDIQNENLMKIEFANSFDIDKFKGSVFDEFYSRFSSYNISGTSKNDVKRALFELNPLDILTTEYKRFLEEFETRVVMNSNRTTNYIKILEDIFKEAANYKIYQLIVTKHKFNVPKYQIFRGLYGGKDLMSCSFGQRCTAVVVTLLMTGIKPLIIDEPEAHLDNRLVAEYLVELIKMKKLDRQIIFATHNSNFVVNGDAELIHILEVPHIDIYTSITSTTIENIKNRDKLLRLEGGKEAFKIRECKYAI</sequence>
<dbReference type="PANTHER" id="PTHR43553">
    <property type="entry name" value="HEAVY METAL TRANSPORTER"/>
    <property type="match status" value="1"/>
</dbReference>
<dbReference type="InterPro" id="IPR054787">
    <property type="entry name" value="TrlF_ATPase"/>
</dbReference>
<feature type="coiled-coil region" evidence="4">
    <location>
        <begin position="419"/>
        <end position="499"/>
    </location>
</feature>
<dbReference type="InterPro" id="IPR027417">
    <property type="entry name" value="P-loop_NTPase"/>
</dbReference>
<evidence type="ECO:0000313" key="6">
    <source>
        <dbReference type="EMBL" id="TDS14950.1"/>
    </source>
</evidence>
<dbReference type="PANTHER" id="PTHR43553:SF24">
    <property type="entry name" value="ENERGY-COUPLING FACTOR TRANSPORTER ATP-BINDING PROTEIN ECFA1"/>
    <property type="match status" value="1"/>
</dbReference>
<evidence type="ECO:0000313" key="7">
    <source>
        <dbReference type="Proteomes" id="UP000294752"/>
    </source>
</evidence>
<dbReference type="GO" id="GO:0005524">
    <property type="term" value="F:ATP binding"/>
    <property type="evidence" value="ECO:0007669"/>
    <property type="project" value="UniProtKB-KW"/>
</dbReference>
<dbReference type="Proteomes" id="UP000294752">
    <property type="component" value="Unassembled WGS sequence"/>
</dbReference>
<dbReference type="CDD" id="cd00267">
    <property type="entry name" value="ABC_ATPase"/>
    <property type="match status" value="1"/>
</dbReference>
<dbReference type="OrthoDB" id="9791620at2"/>
<keyword evidence="1" id="KW-0813">Transport</keyword>
<dbReference type="EMBL" id="SNZV01000003">
    <property type="protein sequence ID" value="TDS14950.1"/>
    <property type="molecule type" value="Genomic_DNA"/>
</dbReference>
<keyword evidence="3" id="KW-0067">ATP-binding</keyword>
<dbReference type="Pfam" id="PF13304">
    <property type="entry name" value="AAA_21"/>
    <property type="match status" value="1"/>
</dbReference>
<evidence type="ECO:0000256" key="1">
    <source>
        <dbReference type="ARBA" id="ARBA00022448"/>
    </source>
</evidence>
<dbReference type="InterPro" id="IPR050095">
    <property type="entry name" value="ECF_ABC_transporter_ATP-bd"/>
</dbReference>
<keyword evidence="2" id="KW-0547">Nucleotide-binding</keyword>
<proteinExistence type="predicted"/>
<dbReference type="NCBIfam" id="NF045780">
    <property type="entry name" value="TrlF_fam_ATP"/>
    <property type="match status" value="1"/>
</dbReference>
<dbReference type="Gene3D" id="3.40.50.300">
    <property type="entry name" value="P-loop containing nucleotide triphosphate hydrolases"/>
    <property type="match status" value="2"/>
</dbReference>
<dbReference type="InterPro" id="IPR003593">
    <property type="entry name" value="AAA+_ATPase"/>
</dbReference>
<keyword evidence="7" id="KW-1185">Reference proteome</keyword>
<dbReference type="AlphaFoldDB" id="A0A4R7D2E6"/>
<dbReference type="GO" id="GO:0042626">
    <property type="term" value="F:ATPase-coupled transmembrane transporter activity"/>
    <property type="evidence" value="ECO:0007669"/>
    <property type="project" value="TreeGrafter"/>
</dbReference>
<feature type="domain" description="AAA+ ATPase" evidence="5">
    <location>
        <begin position="331"/>
        <end position="864"/>
    </location>
</feature>
<gene>
    <name evidence="6" type="ORF">B0I21_103452</name>
</gene>